<feature type="transmembrane region" description="Helical" evidence="7">
    <location>
        <begin position="279"/>
        <end position="301"/>
    </location>
</feature>
<evidence type="ECO:0000259" key="8">
    <source>
        <dbReference type="PROSITE" id="PS50928"/>
    </source>
</evidence>
<accession>A0A9W6I185</accession>
<protein>
    <submittedName>
        <fullName evidence="9">Sugar ABC transporter permease</fullName>
    </submittedName>
</protein>
<keyword evidence="6 7" id="KW-0472">Membrane</keyword>
<proteinExistence type="inferred from homology"/>
<dbReference type="PANTHER" id="PTHR30193:SF1">
    <property type="entry name" value="ABC TRANSPORTER PERMEASE PROTEIN YESP-RELATED"/>
    <property type="match status" value="1"/>
</dbReference>
<dbReference type="Pfam" id="PF00528">
    <property type="entry name" value="BPD_transp_1"/>
    <property type="match status" value="1"/>
</dbReference>
<dbReference type="GO" id="GO:0055085">
    <property type="term" value="P:transmembrane transport"/>
    <property type="evidence" value="ECO:0007669"/>
    <property type="project" value="InterPro"/>
</dbReference>
<dbReference type="Proteomes" id="UP001143474">
    <property type="component" value="Unassembled WGS sequence"/>
</dbReference>
<dbReference type="SUPFAM" id="SSF161098">
    <property type="entry name" value="MetI-like"/>
    <property type="match status" value="1"/>
</dbReference>
<feature type="transmembrane region" description="Helical" evidence="7">
    <location>
        <begin position="79"/>
        <end position="101"/>
    </location>
</feature>
<evidence type="ECO:0000256" key="7">
    <source>
        <dbReference type="RuleBase" id="RU363032"/>
    </source>
</evidence>
<evidence type="ECO:0000256" key="6">
    <source>
        <dbReference type="ARBA" id="ARBA00023136"/>
    </source>
</evidence>
<feature type="transmembrane region" description="Helical" evidence="7">
    <location>
        <begin position="167"/>
        <end position="187"/>
    </location>
</feature>
<keyword evidence="2 7" id="KW-0813">Transport</keyword>
<dbReference type="InterPro" id="IPR051393">
    <property type="entry name" value="ABC_transporter_permease"/>
</dbReference>
<dbReference type="Gene3D" id="1.10.3720.10">
    <property type="entry name" value="MetI-like"/>
    <property type="match status" value="1"/>
</dbReference>
<dbReference type="CDD" id="cd06261">
    <property type="entry name" value="TM_PBP2"/>
    <property type="match status" value="1"/>
</dbReference>
<evidence type="ECO:0000256" key="3">
    <source>
        <dbReference type="ARBA" id="ARBA00022475"/>
    </source>
</evidence>
<gene>
    <name evidence="9" type="ORF">GCM10017600_32230</name>
</gene>
<dbReference type="EMBL" id="BSEV01000006">
    <property type="protein sequence ID" value="GLK09817.1"/>
    <property type="molecule type" value="Genomic_DNA"/>
</dbReference>
<dbReference type="PANTHER" id="PTHR30193">
    <property type="entry name" value="ABC TRANSPORTER PERMEASE PROTEIN"/>
    <property type="match status" value="1"/>
</dbReference>
<evidence type="ECO:0000256" key="2">
    <source>
        <dbReference type="ARBA" id="ARBA00022448"/>
    </source>
</evidence>
<name>A0A9W6I185_9ACTN</name>
<comment type="similarity">
    <text evidence="7">Belongs to the binding-protein-dependent transport system permease family.</text>
</comment>
<evidence type="ECO:0000256" key="4">
    <source>
        <dbReference type="ARBA" id="ARBA00022692"/>
    </source>
</evidence>
<keyword evidence="4 7" id="KW-0812">Transmembrane</keyword>
<dbReference type="RefSeq" id="WP_271218271.1">
    <property type="nucleotide sequence ID" value="NZ_BAAAVD010000028.1"/>
</dbReference>
<evidence type="ECO:0000256" key="1">
    <source>
        <dbReference type="ARBA" id="ARBA00004651"/>
    </source>
</evidence>
<dbReference type="GO" id="GO:0005886">
    <property type="term" value="C:plasma membrane"/>
    <property type="evidence" value="ECO:0007669"/>
    <property type="project" value="UniProtKB-SubCell"/>
</dbReference>
<keyword evidence="10" id="KW-1185">Reference proteome</keyword>
<dbReference type="InterPro" id="IPR000515">
    <property type="entry name" value="MetI-like"/>
</dbReference>
<feature type="domain" description="ABC transmembrane type-1" evidence="8">
    <location>
        <begin position="75"/>
        <end position="300"/>
    </location>
</feature>
<sequence>MSSIAHATPRRRHGEGLKALLWMSPWLVGFAVFFAYPLAATVYFSFHRYDLFTLEFSGLDNYRYFLTDDRAWISIGNTLWLVAVMVPAQVLFGLAVAQFLTHLKAGAGFLRTVFYLPSLVPVVAGTVSFVFVMNPSGPVNQVLGFFGITGPDWFGDKDWSKPGLTLLAMWGIGNTMMIFLAALLDVPKHLYEAAAIDGAGAWRRFRSITLPTISPVLMFSAVTGVIYALQYFTQAMIASRVASGRTDSAGSTFVPGYPELSTLTLPQWLFHAGFRDSTMGYACVLALVLFAAAMALTLVLLRRFRAFADDEGGGR</sequence>
<feature type="transmembrane region" description="Helical" evidence="7">
    <location>
        <begin position="208"/>
        <end position="229"/>
    </location>
</feature>
<keyword evidence="5 7" id="KW-1133">Transmembrane helix</keyword>
<feature type="transmembrane region" description="Helical" evidence="7">
    <location>
        <begin position="113"/>
        <end position="133"/>
    </location>
</feature>
<dbReference type="InterPro" id="IPR035906">
    <property type="entry name" value="MetI-like_sf"/>
</dbReference>
<comment type="subcellular location">
    <subcellularLocation>
        <location evidence="1 7">Cell membrane</location>
        <topology evidence="1 7">Multi-pass membrane protein</topology>
    </subcellularLocation>
</comment>
<evidence type="ECO:0000313" key="10">
    <source>
        <dbReference type="Proteomes" id="UP001143474"/>
    </source>
</evidence>
<evidence type="ECO:0000256" key="5">
    <source>
        <dbReference type="ARBA" id="ARBA00022989"/>
    </source>
</evidence>
<evidence type="ECO:0000313" key="9">
    <source>
        <dbReference type="EMBL" id="GLK09817.1"/>
    </source>
</evidence>
<feature type="transmembrane region" description="Helical" evidence="7">
    <location>
        <begin position="20"/>
        <end position="46"/>
    </location>
</feature>
<comment type="caution">
    <text evidence="9">The sequence shown here is derived from an EMBL/GenBank/DDBJ whole genome shotgun (WGS) entry which is preliminary data.</text>
</comment>
<dbReference type="PROSITE" id="PS50928">
    <property type="entry name" value="ABC_TM1"/>
    <property type="match status" value="1"/>
</dbReference>
<reference evidence="9" key="2">
    <citation type="submission" date="2023-01" db="EMBL/GenBank/DDBJ databases">
        <authorList>
            <person name="Sun Q."/>
            <person name="Evtushenko L."/>
        </authorList>
    </citation>
    <scope>NUCLEOTIDE SEQUENCE</scope>
    <source>
        <strain evidence="9">VKM Ac-2007</strain>
    </source>
</reference>
<organism evidence="9 10">
    <name type="scientific">Streptosporangium carneum</name>
    <dbReference type="NCBI Taxonomy" id="47481"/>
    <lineage>
        <taxon>Bacteria</taxon>
        <taxon>Bacillati</taxon>
        <taxon>Actinomycetota</taxon>
        <taxon>Actinomycetes</taxon>
        <taxon>Streptosporangiales</taxon>
        <taxon>Streptosporangiaceae</taxon>
        <taxon>Streptosporangium</taxon>
    </lineage>
</organism>
<keyword evidence="3" id="KW-1003">Cell membrane</keyword>
<dbReference type="AlphaFoldDB" id="A0A9W6I185"/>
<reference evidence="9" key="1">
    <citation type="journal article" date="2014" name="Int. J. Syst. Evol. Microbiol.">
        <title>Complete genome sequence of Corynebacterium casei LMG S-19264T (=DSM 44701T), isolated from a smear-ripened cheese.</title>
        <authorList>
            <consortium name="US DOE Joint Genome Institute (JGI-PGF)"/>
            <person name="Walter F."/>
            <person name="Albersmeier A."/>
            <person name="Kalinowski J."/>
            <person name="Ruckert C."/>
        </authorList>
    </citation>
    <scope>NUCLEOTIDE SEQUENCE</scope>
    <source>
        <strain evidence="9">VKM Ac-2007</strain>
    </source>
</reference>